<gene>
    <name evidence="3" type="ORF">SAMN05421733_104183</name>
</gene>
<dbReference type="STRING" id="1219383.SAMN05421733_104183"/>
<evidence type="ECO:0000256" key="1">
    <source>
        <dbReference type="ARBA" id="ARBA00010074"/>
    </source>
</evidence>
<keyword evidence="3" id="KW-0132">Cell division</keyword>
<evidence type="ECO:0000256" key="2">
    <source>
        <dbReference type="ARBA" id="ARBA00023054"/>
    </source>
</evidence>
<keyword evidence="4" id="KW-1185">Reference proteome</keyword>
<dbReference type="OrthoDB" id="6717578at2"/>
<dbReference type="InterPro" id="IPR036192">
    <property type="entry name" value="Cell_div_ZapA-like_sf"/>
</dbReference>
<dbReference type="RefSeq" id="WP_092747586.1">
    <property type="nucleotide sequence ID" value="NZ_FMYL01000004.1"/>
</dbReference>
<sequence>MSDDTIVVELRVIDQLFRLSTKKEKQSELESVVNMLNQKFQDARYASPRTEHNKLVISVALALMQEIVTLNKSLQHYEQCHNVLRTMLEDVESS</sequence>
<dbReference type="InterPro" id="IPR007838">
    <property type="entry name" value="Cell_div_ZapA-like"/>
</dbReference>
<evidence type="ECO:0000313" key="4">
    <source>
        <dbReference type="Proteomes" id="UP000242501"/>
    </source>
</evidence>
<keyword evidence="3" id="KW-0131">Cell cycle</keyword>
<proteinExistence type="inferred from homology"/>
<dbReference type="AlphaFoldDB" id="A0A1G6H935"/>
<comment type="similarity">
    <text evidence="1">Belongs to the ZapA family. Type 1 subfamily.</text>
</comment>
<organism evidence="3 4">
    <name type="scientific">Acinetobacter boissieri</name>
    <dbReference type="NCBI Taxonomy" id="1219383"/>
    <lineage>
        <taxon>Bacteria</taxon>
        <taxon>Pseudomonadati</taxon>
        <taxon>Pseudomonadota</taxon>
        <taxon>Gammaproteobacteria</taxon>
        <taxon>Moraxellales</taxon>
        <taxon>Moraxellaceae</taxon>
        <taxon>Acinetobacter</taxon>
    </lineage>
</organism>
<dbReference type="Proteomes" id="UP000242501">
    <property type="component" value="Unassembled WGS sequence"/>
</dbReference>
<dbReference type="Pfam" id="PF05164">
    <property type="entry name" value="ZapA"/>
    <property type="match status" value="1"/>
</dbReference>
<keyword evidence="2" id="KW-0175">Coiled coil</keyword>
<protein>
    <submittedName>
        <fullName evidence="3">Cell division protein ZapA</fullName>
    </submittedName>
</protein>
<name>A0A1G6H935_9GAMM</name>
<dbReference type="EMBL" id="FMYL01000004">
    <property type="protein sequence ID" value="SDB90770.1"/>
    <property type="molecule type" value="Genomic_DNA"/>
</dbReference>
<reference evidence="4" key="1">
    <citation type="submission" date="2016-09" db="EMBL/GenBank/DDBJ databases">
        <authorList>
            <person name="Varghese N."/>
            <person name="Submissions S."/>
        </authorList>
    </citation>
    <scope>NUCLEOTIDE SEQUENCE [LARGE SCALE GENOMIC DNA]</scope>
    <source>
        <strain evidence="4">ANC 4422</strain>
    </source>
</reference>
<dbReference type="GO" id="GO:0051301">
    <property type="term" value="P:cell division"/>
    <property type="evidence" value="ECO:0007669"/>
    <property type="project" value="UniProtKB-KW"/>
</dbReference>
<accession>A0A1G6H935</accession>
<dbReference type="SUPFAM" id="SSF102829">
    <property type="entry name" value="Cell division protein ZapA-like"/>
    <property type="match status" value="1"/>
</dbReference>
<evidence type="ECO:0000313" key="3">
    <source>
        <dbReference type="EMBL" id="SDB90770.1"/>
    </source>
</evidence>